<reference evidence="2 3" key="1">
    <citation type="submission" date="2019-07" db="EMBL/GenBank/DDBJ databases">
        <title>Whole genome shotgun sequence of Cellulomonas terrae NBRC 100819.</title>
        <authorList>
            <person name="Hosoyama A."/>
            <person name="Uohara A."/>
            <person name="Ohji S."/>
            <person name="Ichikawa N."/>
        </authorList>
    </citation>
    <scope>NUCLEOTIDE SEQUENCE [LARGE SCALE GENOMIC DNA]</scope>
    <source>
        <strain evidence="2 3">NBRC 100819</strain>
    </source>
</reference>
<accession>A0A511JJM1</accession>
<dbReference type="AlphaFoldDB" id="A0A511JJM1"/>
<evidence type="ECO:0008006" key="4">
    <source>
        <dbReference type="Google" id="ProtNLM"/>
    </source>
</evidence>
<proteinExistence type="predicted"/>
<name>A0A511JJM1_9CELL</name>
<feature type="transmembrane region" description="Helical" evidence="1">
    <location>
        <begin position="232"/>
        <end position="257"/>
    </location>
</feature>
<dbReference type="EMBL" id="BJWH01000007">
    <property type="protein sequence ID" value="GEL98208.1"/>
    <property type="molecule type" value="Genomic_DNA"/>
</dbReference>
<dbReference type="Proteomes" id="UP000321049">
    <property type="component" value="Unassembled WGS sequence"/>
</dbReference>
<gene>
    <name evidence="2" type="ORF">CTE05_17550</name>
</gene>
<feature type="transmembrane region" description="Helical" evidence="1">
    <location>
        <begin position="327"/>
        <end position="347"/>
    </location>
</feature>
<evidence type="ECO:0000313" key="3">
    <source>
        <dbReference type="Proteomes" id="UP000321049"/>
    </source>
</evidence>
<feature type="transmembrane region" description="Helical" evidence="1">
    <location>
        <begin position="375"/>
        <end position="400"/>
    </location>
</feature>
<feature type="transmembrane region" description="Helical" evidence="1">
    <location>
        <begin position="127"/>
        <end position="148"/>
    </location>
</feature>
<organism evidence="2 3">
    <name type="scientific">Cellulomonas terrae</name>
    <dbReference type="NCBI Taxonomy" id="311234"/>
    <lineage>
        <taxon>Bacteria</taxon>
        <taxon>Bacillati</taxon>
        <taxon>Actinomycetota</taxon>
        <taxon>Actinomycetes</taxon>
        <taxon>Micrococcales</taxon>
        <taxon>Cellulomonadaceae</taxon>
        <taxon>Cellulomonas</taxon>
    </lineage>
</organism>
<feature type="transmembrane region" description="Helical" evidence="1">
    <location>
        <begin position="406"/>
        <end position="428"/>
    </location>
</feature>
<keyword evidence="1" id="KW-1133">Transmembrane helix</keyword>
<protein>
    <recommendedName>
        <fullName evidence="4">ABC-2 type transport system permease protein</fullName>
    </recommendedName>
</protein>
<evidence type="ECO:0000256" key="1">
    <source>
        <dbReference type="SAM" id="Phobius"/>
    </source>
</evidence>
<keyword evidence="3" id="KW-1185">Reference proteome</keyword>
<feature type="transmembrane region" description="Helical" evidence="1">
    <location>
        <begin position="298"/>
        <end position="321"/>
    </location>
</feature>
<feature type="transmembrane region" description="Helical" evidence="1">
    <location>
        <begin position="23"/>
        <end position="42"/>
    </location>
</feature>
<dbReference type="OrthoDB" id="2955510at2"/>
<sequence length="565" mass="59303">MDRELISLKFTMLRNTTPGLRKVGWVFGALAVLATWAVAVLASGDQVRASALTLVLALWGLGAAIGPVLTSGAGVLRADYFALLPLPRAALGRGLLVSVLVSIASGFVLLALLAVVVHALVVAPATVVVVLVGAPLTWLLVVTLSRLVYGLLGAAMRTKLGVEIAGVQFGLMFAAWFAGWMIVQVAVQSIPRLLQDGLPEGPITTVVDALPTSWTVLAVDAAAGGDWSRAGLLLLALAAVDAVLVLATVPLLVPRGAAVEKRRRRRRSPGLVAGGGILPATQTGAVAMKEVRQWRRDAWRALESSTAVWTGAAIGVFAYLGGYTAPAAPFAGLIVAFMLGLSGCNLYGQDGSAVWQNVVGQDETSVRSDVHGRQWAMLIVFLPRAIVVTVPFLLLTQAWWTVPVLLAAIPAVFGAAAGAAILVSALGVSPGVDPRRRRGPNDANGNIALHVWIVLLLVPVTVLPTAGMIVWSQVSGEPALVVGAVVAGLLNGIAVAWALARVAIGYLATRMPDVFSRIRYGQVFRRSDDDAGLLSWIESTTLKGEQDLAKQKQKQREARLARAGR</sequence>
<feature type="transmembrane region" description="Helical" evidence="1">
    <location>
        <begin position="449"/>
        <end position="474"/>
    </location>
</feature>
<comment type="caution">
    <text evidence="2">The sequence shown here is derived from an EMBL/GenBank/DDBJ whole genome shotgun (WGS) entry which is preliminary data.</text>
</comment>
<evidence type="ECO:0000313" key="2">
    <source>
        <dbReference type="EMBL" id="GEL98208.1"/>
    </source>
</evidence>
<feature type="transmembrane region" description="Helical" evidence="1">
    <location>
        <begin position="54"/>
        <end position="76"/>
    </location>
</feature>
<keyword evidence="1" id="KW-0812">Transmembrane</keyword>
<keyword evidence="1" id="KW-0472">Membrane</keyword>
<feature type="transmembrane region" description="Helical" evidence="1">
    <location>
        <begin position="480"/>
        <end position="509"/>
    </location>
</feature>
<feature type="transmembrane region" description="Helical" evidence="1">
    <location>
        <begin position="160"/>
        <end position="183"/>
    </location>
</feature>
<feature type="transmembrane region" description="Helical" evidence="1">
    <location>
        <begin position="96"/>
        <end position="121"/>
    </location>
</feature>
<dbReference type="RefSeq" id="WP_146845739.1">
    <property type="nucleotide sequence ID" value="NZ_BJWH01000007.1"/>
</dbReference>